<evidence type="ECO:0000313" key="3">
    <source>
        <dbReference type="Proteomes" id="UP001162131"/>
    </source>
</evidence>
<proteinExistence type="predicted"/>
<dbReference type="InterPro" id="IPR051616">
    <property type="entry name" value="Cul2-RING_E3_ligase_SR"/>
</dbReference>
<evidence type="ECO:0000313" key="2">
    <source>
        <dbReference type="EMBL" id="CAG9323718.1"/>
    </source>
</evidence>
<dbReference type="SMART" id="SM00028">
    <property type="entry name" value="TPR"/>
    <property type="match status" value="2"/>
</dbReference>
<feature type="repeat" description="ANK" evidence="1">
    <location>
        <begin position="49"/>
        <end position="81"/>
    </location>
</feature>
<dbReference type="SUPFAM" id="SSF48452">
    <property type="entry name" value="TPR-like"/>
    <property type="match status" value="1"/>
</dbReference>
<dbReference type="InterPro" id="IPR011990">
    <property type="entry name" value="TPR-like_helical_dom_sf"/>
</dbReference>
<reference evidence="2" key="1">
    <citation type="submission" date="2021-09" db="EMBL/GenBank/DDBJ databases">
        <authorList>
            <consortium name="AG Swart"/>
            <person name="Singh M."/>
            <person name="Singh A."/>
            <person name="Seah K."/>
            <person name="Emmerich C."/>
        </authorList>
    </citation>
    <scope>NUCLEOTIDE SEQUENCE</scope>
    <source>
        <strain evidence="2">ATCC30299</strain>
    </source>
</reference>
<keyword evidence="3" id="KW-1185">Reference proteome</keyword>
<feature type="repeat" description="ANK" evidence="1">
    <location>
        <begin position="116"/>
        <end position="148"/>
    </location>
</feature>
<dbReference type="PANTHER" id="PTHR46224">
    <property type="entry name" value="ANKYRIN REPEAT FAMILY PROTEIN"/>
    <property type="match status" value="1"/>
</dbReference>
<accession>A0AAU9JD89</accession>
<dbReference type="PANTHER" id="PTHR46224:SF6">
    <property type="entry name" value="ANKYRIN REPEAT FAMILY PROTEIN"/>
    <property type="match status" value="1"/>
</dbReference>
<dbReference type="EMBL" id="CAJZBQ010000035">
    <property type="protein sequence ID" value="CAG9323718.1"/>
    <property type="molecule type" value="Genomic_DNA"/>
</dbReference>
<organism evidence="2 3">
    <name type="scientific">Blepharisma stoltei</name>
    <dbReference type="NCBI Taxonomy" id="1481888"/>
    <lineage>
        <taxon>Eukaryota</taxon>
        <taxon>Sar</taxon>
        <taxon>Alveolata</taxon>
        <taxon>Ciliophora</taxon>
        <taxon>Postciliodesmatophora</taxon>
        <taxon>Heterotrichea</taxon>
        <taxon>Heterotrichida</taxon>
        <taxon>Blepharismidae</taxon>
        <taxon>Blepharisma</taxon>
    </lineage>
</organism>
<dbReference type="SUPFAM" id="SSF48403">
    <property type="entry name" value="Ankyrin repeat"/>
    <property type="match status" value="1"/>
</dbReference>
<dbReference type="Pfam" id="PF12796">
    <property type="entry name" value="Ank_2"/>
    <property type="match status" value="3"/>
</dbReference>
<dbReference type="InterPro" id="IPR036770">
    <property type="entry name" value="Ankyrin_rpt-contain_sf"/>
</dbReference>
<dbReference type="PROSITE" id="PS50088">
    <property type="entry name" value="ANK_REPEAT"/>
    <property type="match status" value="3"/>
</dbReference>
<feature type="repeat" description="ANK" evidence="1">
    <location>
        <begin position="215"/>
        <end position="247"/>
    </location>
</feature>
<dbReference type="Gene3D" id="1.25.40.10">
    <property type="entry name" value="Tetratricopeptide repeat domain"/>
    <property type="match status" value="1"/>
</dbReference>
<keyword evidence="1" id="KW-0040">ANK repeat</keyword>
<name>A0AAU9JD89_9CILI</name>
<dbReference type="SMART" id="SM00248">
    <property type="entry name" value="ANK"/>
    <property type="match status" value="7"/>
</dbReference>
<evidence type="ECO:0000256" key="1">
    <source>
        <dbReference type="PROSITE-ProRule" id="PRU00023"/>
    </source>
</evidence>
<dbReference type="Proteomes" id="UP001162131">
    <property type="component" value="Unassembled WGS sequence"/>
</dbReference>
<sequence>MVNKAAAFQKGRQLLTDAVQKTLEGDLEAVKNLLSPDFEDNLNEIMEGNGRKLIHFAATGGHKHILEWMIENHADPNSLDNDGNSFLSLAIYHEKLEIIKYAAESYPNLMALKNKKGLSPIHIAAETGNIEVLEYLRSIHPNIDEESEHGTPLEYALVWKKTDMFLHLLALGANPNGSQGKNIPPPLVIAASMNYTEAVHALVNANCNVNLPDKDGCTALEVASEFDFRELFEFLLERGATVNGRTILAAYKNNKTEVVDRLLPLTKVDDIAIEPLSQINPEIAEEFKVQGNEAFAAKEYGKAIEFYTKAIANNHKSIYFSNRSQAYISNFEPKEALLDAKIARVLDPSNFKAYLREGQALDSLEQKRDAAACIWQALKMTKDKSIQKVFVSTLKEIN</sequence>
<protein>
    <recommendedName>
        <fullName evidence="4">Ankyrin repeat protein</fullName>
    </recommendedName>
</protein>
<dbReference type="PROSITE" id="PS50297">
    <property type="entry name" value="ANK_REP_REGION"/>
    <property type="match status" value="3"/>
</dbReference>
<dbReference type="Gene3D" id="1.25.40.20">
    <property type="entry name" value="Ankyrin repeat-containing domain"/>
    <property type="match status" value="1"/>
</dbReference>
<dbReference type="InterPro" id="IPR019734">
    <property type="entry name" value="TPR_rpt"/>
</dbReference>
<comment type="caution">
    <text evidence="2">The sequence shown here is derived from an EMBL/GenBank/DDBJ whole genome shotgun (WGS) entry which is preliminary data.</text>
</comment>
<dbReference type="InterPro" id="IPR002110">
    <property type="entry name" value="Ankyrin_rpt"/>
</dbReference>
<evidence type="ECO:0008006" key="4">
    <source>
        <dbReference type="Google" id="ProtNLM"/>
    </source>
</evidence>
<gene>
    <name evidence="2" type="ORF">BSTOLATCC_MIC34758</name>
</gene>
<dbReference type="PRINTS" id="PR01415">
    <property type="entry name" value="ANKYRIN"/>
</dbReference>
<dbReference type="AlphaFoldDB" id="A0AAU9JD89"/>